<dbReference type="EMBL" id="GANO01003146">
    <property type="protein sequence ID" value="JAB56725.1"/>
    <property type="molecule type" value="mRNA"/>
</dbReference>
<accession>U5EW28</accession>
<evidence type="ECO:0000256" key="2">
    <source>
        <dbReference type="ARBA" id="ARBA00008573"/>
    </source>
</evidence>
<dbReference type="InterPro" id="IPR004345">
    <property type="entry name" value="TB2_DP1_HVA22"/>
</dbReference>
<keyword evidence="5 6" id="KW-0472">Membrane</keyword>
<reference evidence="7" key="1">
    <citation type="journal article" date="2014" name="Insect Biochem. Mol. Biol.">
        <title>An insight into the sialome of the frog biting fly, Corethrella appendiculata.</title>
        <authorList>
            <person name="Ribeiro J.M.C."/>
            <person name="Chagas A.C."/>
            <person name="Pham V.M."/>
            <person name="Lounibos L.P."/>
            <person name="Calvo E."/>
        </authorList>
    </citation>
    <scope>NUCLEOTIDE SEQUENCE</scope>
    <source>
        <tissue evidence="7">Salivary glands</tissue>
    </source>
</reference>
<proteinExistence type="evidence at transcript level"/>
<dbReference type="PANTHER" id="PTHR12300">
    <property type="entry name" value="HVA22-LIKE PROTEINS"/>
    <property type="match status" value="1"/>
</dbReference>
<evidence type="ECO:0000256" key="4">
    <source>
        <dbReference type="ARBA" id="ARBA00022989"/>
    </source>
</evidence>
<evidence type="ECO:0000256" key="1">
    <source>
        <dbReference type="ARBA" id="ARBA00004141"/>
    </source>
</evidence>
<name>U5EW28_9DIPT</name>
<dbReference type="PANTHER" id="PTHR12300:SF161">
    <property type="entry name" value="RECEPTOR EXPRESSION-ENHANCING PROTEIN"/>
    <property type="match status" value="1"/>
</dbReference>
<dbReference type="GO" id="GO:0016020">
    <property type="term" value="C:membrane"/>
    <property type="evidence" value="ECO:0007669"/>
    <property type="project" value="UniProtKB-SubCell"/>
</dbReference>
<evidence type="ECO:0000256" key="5">
    <source>
        <dbReference type="ARBA" id="ARBA00023136"/>
    </source>
</evidence>
<keyword evidence="4 6" id="KW-1133">Transmembrane helix</keyword>
<dbReference type="Pfam" id="PF03134">
    <property type="entry name" value="TB2_DP1_HVA22"/>
    <property type="match status" value="1"/>
</dbReference>
<keyword evidence="3 6" id="KW-0812">Transmembrane</keyword>
<comment type="similarity">
    <text evidence="2 6">Belongs to the DP1 family.</text>
</comment>
<evidence type="ECO:0000256" key="6">
    <source>
        <dbReference type="RuleBase" id="RU362006"/>
    </source>
</evidence>
<evidence type="ECO:0000313" key="7">
    <source>
        <dbReference type="EMBL" id="JAB56725.1"/>
    </source>
</evidence>
<comment type="subcellular location">
    <subcellularLocation>
        <location evidence="1 6">Membrane</location>
        <topology evidence="1 6">Multi-pass membrane protein</topology>
    </subcellularLocation>
</comment>
<feature type="transmembrane region" description="Helical" evidence="6">
    <location>
        <begin position="91"/>
        <end position="120"/>
    </location>
</feature>
<sequence length="180" mass="20608">MANKIEEYRQSLDKALNDNTKPWNQLFQVVEDKTNVPRVYVFLGGVAIIALYLAFGYAAQLLCNLIGVAYPAYISMKALETRSKEDDTRWLTYWVIFGVLSVVEYFSGFLVSIIPFYWLLKCVFHIWCMIPIENNGSTVMYYKVIRPYFLKHEAAADDLINKAFGQAKDVAGSVFNKKSS</sequence>
<keyword evidence="7" id="KW-0675">Receptor</keyword>
<organism evidence="7">
    <name type="scientific">Corethrella appendiculata</name>
    <dbReference type="NCBI Taxonomy" id="1370023"/>
    <lineage>
        <taxon>Eukaryota</taxon>
        <taxon>Metazoa</taxon>
        <taxon>Ecdysozoa</taxon>
        <taxon>Arthropoda</taxon>
        <taxon>Hexapoda</taxon>
        <taxon>Insecta</taxon>
        <taxon>Pterygota</taxon>
        <taxon>Neoptera</taxon>
        <taxon>Endopterygota</taxon>
        <taxon>Diptera</taxon>
        <taxon>Nematocera</taxon>
        <taxon>Culicoidea</taxon>
        <taxon>Chaoboridae</taxon>
        <taxon>Corethrella</taxon>
    </lineage>
</organism>
<feature type="transmembrane region" description="Helical" evidence="6">
    <location>
        <begin position="39"/>
        <end position="70"/>
    </location>
</feature>
<evidence type="ECO:0000256" key="3">
    <source>
        <dbReference type="ARBA" id="ARBA00022692"/>
    </source>
</evidence>
<protein>
    <recommendedName>
        <fullName evidence="6">Receptor expression-enhancing protein</fullName>
    </recommendedName>
</protein>
<dbReference type="AlphaFoldDB" id="U5EW28"/>